<organism evidence="1 2">
    <name type="scientific">Ditylenchus dipsaci</name>
    <dbReference type="NCBI Taxonomy" id="166011"/>
    <lineage>
        <taxon>Eukaryota</taxon>
        <taxon>Metazoa</taxon>
        <taxon>Ecdysozoa</taxon>
        <taxon>Nematoda</taxon>
        <taxon>Chromadorea</taxon>
        <taxon>Rhabditida</taxon>
        <taxon>Tylenchina</taxon>
        <taxon>Tylenchomorpha</taxon>
        <taxon>Sphaerularioidea</taxon>
        <taxon>Anguinidae</taxon>
        <taxon>Anguininae</taxon>
        <taxon>Ditylenchus</taxon>
    </lineage>
</organism>
<evidence type="ECO:0000313" key="2">
    <source>
        <dbReference type="WBParaSite" id="jg15618"/>
    </source>
</evidence>
<dbReference type="AlphaFoldDB" id="A0A915D4X5"/>
<keyword evidence="1" id="KW-1185">Reference proteome</keyword>
<dbReference type="InterPro" id="IPR043151">
    <property type="entry name" value="BAH_sf"/>
</dbReference>
<evidence type="ECO:0000313" key="1">
    <source>
        <dbReference type="Proteomes" id="UP000887574"/>
    </source>
</evidence>
<name>A0A915D4X5_9BILA</name>
<protein>
    <submittedName>
        <fullName evidence="2">BAH domain-containing protein</fullName>
    </submittedName>
</protein>
<dbReference type="WBParaSite" id="jg15618">
    <property type="protein sequence ID" value="jg15618"/>
    <property type="gene ID" value="jg15618"/>
</dbReference>
<dbReference type="Gene3D" id="2.30.30.490">
    <property type="match status" value="1"/>
</dbReference>
<dbReference type="Proteomes" id="UP000887574">
    <property type="component" value="Unplaced"/>
</dbReference>
<accession>A0A915D4X5</accession>
<sequence>MGSRTHYYSVAAIAPLPRNGSSLSYLSAGYEESRDSTPPADRRNKRGLVYKSRNDQEYKLFQDEEGCSYRVGDHVFIETLQPSEPYLIGSILMFKMTKRSDLLVKVSATIAQMTKLLVSCVRVSFLIRSLCSAPYLLAKRQVQSQISEGYSWQQRKNCLVSQTHFSLASTSTREQQAGICAGRDKGGRLISGKIAALFIQLLE</sequence>
<proteinExistence type="predicted"/>
<reference evidence="2" key="1">
    <citation type="submission" date="2022-11" db="UniProtKB">
        <authorList>
            <consortium name="WormBaseParasite"/>
        </authorList>
    </citation>
    <scope>IDENTIFICATION</scope>
</reference>